<proteinExistence type="inferred from homology"/>
<accession>A0AAD5XR24</accession>
<dbReference type="InterPro" id="IPR036420">
    <property type="entry name" value="BRCT_dom_sf"/>
</dbReference>
<comment type="function">
    <text evidence="4">Component of the NOP7 complex, which is required for maturation of the 25S and 5.8S ribosomal RNAs and formation of the 60S ribosome.</text>
</comment>
<dbReference type="GO" id="GO:0005654">
    <property type="term" value="C:nucleoplasm"/>
    <property type="evidence" value="ECO:0007669"/>
    <property type="project" value="UniProtKB-SubCell"/>
</dbReference>
<feature type="compositionally biased region" description="Low complexity" evidence="5">
    <location>
        <begin position="595"/>
        <end position="607"/>
    </location>
</feature>
<comment type="subcellular location">
    <subcellularLocation>
        <location evidence="4">Nucleus</location>
        <location evidence="4">Nucleolus</location>
    </subcellularLocation>
    <subcellularLocation>
        <location evidence="4">Nucleus</location>
        <location evidence="4">Nucleoplasm</location>
    </subcellularLocation>
</comment>
<keyword evidence="3 4" id="KW-0539">Nucleus</keyword>
<dbReference type="FunFam" id="3.40.50.10190:FF:000002">
    <property type="entry name" value="Pescadillo homolog"/>
    <property type="match status" value="1"/>
</dbReference>
<dbReference type="GO" id="GO:0000466">
    <property type="term" value="P:maturation of 5.8S rRNA from tricistronic rRNA transcript (SSU-rRNA, 5.8S rRNA, LSU-rRNA)"/>
    <property type="evidence" value="ECO:0007669"/>
    <property type="project" value="UniProtKB-UniRule"/>
</dbReference>
<organism evidence="7 8">
    <name type="scientific">Geranomyces variabilis</name>
    <dbReference type="NCBI Taxonomy" id="109894"/>
    <lineage>
        <taxon>Eukaryota</taxon>
        <taxon>Fungi</taxon>
        <taxon>Fungi incertae sedis</taxon>
        <taxon>Chytridiomycota</taxon>
        <taxon>Chytridiomycota incertae sedis</taxon>
        <taxon>Chytridiomycetes</taxon>
        <taxon>Spizellomycetales</taxon>
        <taxon>Powellomycetaceae</taxon>
        <taxon>Geranomyces</taxon>
    </lineage>
</organism>
<feature type="compositionally biased region" description="Basic and acidic residues" evidence="5">
    <location>
        <begin position="636"/>
        <end position="653"/>
    </location>
</feature>
<evidence type="ECO:0000256" key="5">
    <source>
        <dbReference type="SAM" id="MobiDB-lite"/>
    </source>
</evidence>
<feature type="region of interest" description="Disordered" evidence="5">
    <location>
        <begin position="628"/>
        <end position="686"/>
    </location>
</feature>
<keyword evidence="8" id="KW-1185">Reference proteome</keyword>
<dbReference type="GO" id="GO:0043021">
    <property type="term" value="F:ribonucleoprotein complex binding"/>
    <property type="evidence" value="ECO:0007669"/>
    <property type="project" value="UniProtKB-UniRule"/>
</dbReference>
<dbReference type="GO" id="GO:0000463">
    <property type="term" value="P:maturation of LSU-rRNA from tricistronic rRNA transcript (SSU-rRNA, 5.8S rRNA, LSU-rRNA)"/>
    <property type="evidence" value="ECO:0007669"/>
    <property type="project" value="UniProtKB-UniRule"/>
</dbReference>
<reference evidence="7" key="1">
    <citation type="submission" date="2020-05" db="EMBL/GenBank/DDBJ databases">
        <title>Phylogenomic resolution of chytrid fungi.</title>
        <authorList>
            <person name="Stajich J.E."/>
            <person name="Amses K."/>
            <person name="Simmons R."/>
            <person name="Seto K."/>
            <person name="Myers J."/>
            <person name="Bonds A."/>
            <person name="Quandt C.A."/>
            <person name="Barry K."/>
            <person name="Liu P."/>
            <person name="Grigoriev I."/>
            <person name="Longcore J.E."/>
            <person name="James T.Y."/>
        </authorList>
    </citation>
    <scope>NUCLEOTIDE SEQUENCE</scope>
    <source>
        <strain evidence="7">JEL0379</strain>
    </source>
</reference>
<feature type="domain" description="BRCT" evidence="6">
    <location>
        <begin position="361"/>
        <end position="476"/>
    </location>
</feature>
<protein>
    <recommendedName>
        <fullName evidence="4">Pescadillo homolog</fullName>
    </recommendedName>
    <alternativeName>
        <fullName evidence="4">Nucleolar protein 7 homolog</fullName>
    </alternativeName>
</protein>
<evidence type="ECO:0000313" key="7">
    <source>
        <dbReference type="EMBL" id="KAJ3175943.1"/>
    </source>
</evidence>
<dbReference type="PROSITE" id="PS50172">
    <property type="entry name" value="BRCT"/>
    <property type="match status" value="1"/>
</dbReference>
<dbReference type="AlphaFoldDB" id="A0AAD5XR24"/>
<dbReference type="InterPro" id="IPR001357">
    <property type="entry name" value="BRCT_dom"/>
</dbReference>
<sequence>MGTKVKKGEKGAVTNYITRAQAVKKLQISLAHFRRLCILKGVYPREPRNKKKVGKGSTAPRTYYYRKDIQFLLHEPVLHKLREQKIFARKLSKAIAKQEWTQAKTLEANRPEYTLDHIIKERYPTFVDALRDMDDALSMIFLFATLPATDKIKSEHVRTCQRLCAEFQHYIMISRSLRKVFLSIKGIYYQAEIKGQNITWIVPFQFSQHVPTDVDFRVMSTFLELYETLIGFVNFKLYSELNIVYPPKIDEERDSGAAGLTAYILESSVEKDTLKALVAQADGDSAVVKAGKGQRKKTRQRMASLGEKLAEMEEDEEAHDVDAAEDEMDTDIPQPIVAATTEEEVVPTLDAWKAKESELTGLQNLFKGCVFWMSREVPRYALEFVIRAFGGEVGWDASSGAGSPYAEDDTRITHQIVDRPQPATITPSSDAAASTSASTAPAVAPKRYDRREYLQPQWVFDCVNAKKIVRTAGYHPGETLPPHLSPFVSAGEHDYVPDGAMDVSGDEEDALESSEVPADAMEVDEDEGELVADSDDEEEEDEDEEDAAAEDDDEDEEALHQAELAAEAAGLSFSAYLQQQASNNAAGKGNKKAAAKPAAKKQTAAEAEAAERKELAIMMMSKKDKHLYNKIQFGKQRKEDAAAKLREKKETLRKQQPAPVATPASKKRGPPASGKKQPAAKKGKSA</sequence>
<comment type="similarity">
    <text evidence="4">Belongs to the pescadillo family.</text>
</comment>
<comment type="caution">
    <text evidence="7">The sequence shown here is derived from an EMBL/GenBank/DDBJ whole genome shotgun (WGS) entry which is preliminary data.</text>
</comment>
<dbReference type="Pfam" id="PF06732">
    <property type="entry name" value="Pescadillo_N"/>
    <property type="match status" value="1"/>
</dbReference>
<feature type="compositionally biased region" description="Low complexity" evidence="5">
    <location>
        <begin position="422"/>
        <end position="444"/>
    </location>
</feature>
<dbReference type="HAMAP" id="MF_03028">
    <property type="entry name" value="Pescadillo"/>
    <property type="match status" value="1"/>
</dbReference>
<evidence type="ECO:0000256" key="2">
    <source>
        <dbReference type="ARBA" id="ARBA00022552"/>
    </source>
</evidence>
<evidence type="ECO:0000259" key="6">
    <source>
        <dbReference type="PROSITE" id="PS50172"/>
    </source>
</evidence>
<evidence type="ECO:0000256" key="1">
    <source>
        <dbReference type="ARBA" id="ARBA00022517"/>
    </source>
</evidence>
<feature type="region of interest" description="Disordered" evidence="5">
    <location>
        <begin position="583"/>
        <end position="609"/>
    </location>
</feature>
<feature type="region of interest" description="Disordered" evidence="5">
    <location>
        <begin position="477"/>
        <end position="559"/>
    </location>
</feature>
<evidence type="ECO:0000256" key="4">
    <source>
        <dbReference type="HAMAP-Rule" id="MF_03028"/>
    </source>
</evidence>
<dbReference type="SMART" id="SM00292">
    <property type="entry name" value="BRCT"/>
    <property type="match status" value="1"/>
</dbReference>
<feature type="compositionally biased region" description="Acidic residues" evidence="5">
    <location>
        <begin position="521"/>
        <end position="557"/>
    </location>
</feature>
<dbReference type="InterPro" id="IPR010613">
    <property type="entry name" value="PES"/>
</dbReference>
<dbReference type="GO" id="GO:0070545">
    <property type="term" value="C:PeBoW complex"/>
    <property type="evidence" value="ECO:0007669"/>
    <property type="project" value="TreeGrafter"/>
</dbReference>
<feature type="region of interest" description="Disordered" evidence="5">
    <location>
        <begin position="421"/>
        <end position="444"/>
    </location>
</feature>
<evidence type="ECO:0000256" key="3">
    <source>
        <dbReference type="ARBA" id="ARBA00023242"/>
    </source>
</evidence>
<keyword evidence="2 4" id="KW-0698">rRNA processing</keyword>
<dbReference type="Proteomes" id="UP001212152">
    <property type="component" value="Unassembled WGS sequence"/>
</dbReference>
<dbReference type="GO" id="GO:0030687">
    <property type="term" value="C:preribosome, large subunit precursor"/>
    <property type="evidence" value="ECO:0007669"/>
    <property type="project" value="UniProtKB-UniRule"/>
</dbReference>
<gene>
    <name evidence="4 7" type="primary">NOP7</name>
    <name evidence="7" type="ORF">HDU87_005607</name>
</gene>
<dbReference type="PANTHER" id="PTHR12221">
    <property type="entry name" value="PESCADILLO - RELATED"/>
    <property type="match status" value="1"/>
</dbReference>
<dbReference type="GO" id="GO:0003723">
    <property type="term" value="F:RNA binding"/>
    <property type="evidence" value="ECO:0007669"/>
    <property type="project" value="TreeGrafter"/>
</dbReference>
<dbReference type="EMBL" id="JADGJQ010000046">
    <property type="protein sequence ID" value="KAJ3175943.1"/>
    <property type="molecule type" value="Genomic_DNA"/>
</dbReference>
<dbReference type="SUPFAM" id="SSF52113">
    <property type="entry name" value="BRCT domain"/>
    <property type="match status" value="1"/>
</dbReference>
<keyword evidence="1 4" id="KW-0690">Ribosome biogenesis</keyword>
<dbReference type="PANTHER" id="PTHR12221:SF6">
    <property type="entry name" value="PESCADILLO HOMOLOG"/>
    <property type="match status" value="1"/>
</dbReference>
<dbReference type="Gene3D" id="3.40.50.10190">
    <property type="entry name" value="BRCT domain"/>
    <property type="match status" value="1"/>
</dbReference>
<comment type="subunit">
    <text evidence="4">Component of the NOP7 complex, composed of ERB1, NOP7 and YTM1. Within the NOP7 complex ERB1 appears to interact directly with NOP7 and YTM1. The NOP7 complex also associates with the 66S pre-ribosome.</text>
</comment>
<evidence type="ECO:0000313" key="8">
    <source>
        <dbReference type="Proteomes" id="UP001212152"/>
    </source>
</evidence>
<dbReference type="CDD" id="cd17709">
    <property type="entry name" value="BRCT_pescadillo_like"/>
    <property type="match status" value="1"/>
</dbReference>
<name>A0AAD5XR24_9FUNG</name>